<proteinExistence type="predicted"/>
<reference evidence="1 3" key="3">
    <citation type="journal article" date="2019" name="Sci. Rep.">
        <title>Insight into the biology of Mycobacterium mucogenicum and Mycobacterium neoaurum clade members.</title>
        <authorList>
            <person name="Behra P.R.K."/>
            <person name="Pettersson B.M.F."/>
            <person name="Ramesh M."/>
            <person name="Dasgupta S."/>
            <person name="Kirsebom L.A."/>
        </authorList>
    </citation>
    <scope>NUCLEOTIDE SEQUENCE [LARGE SCALE GENOMIC DNA]</scope>
    <source>
        <strain evidence="1 3">DSM 44124</strain>
    </source>
</reference>
<dbReference type="EMBL" id="POTL01000001">
    <property type="protein sequence ID" value="TLH52161.1"/>
    <property type="molecule type" value="Genomic_DNA"/>
</dbReference>
<sequence length="670" mass="73746">MNALGTWDDWQQALAQSFLEPGLIDEPVIFFVDDFELTAIGGEDARTRLTGVVSAALQETNSPYSAMLLRARGWSPSEKHPPPTLPLLATTVLAATDMEASQGISSQDYYTRLTQVLDPVGDAAVWRHRLERDFPSVAAAWRDLHQWIVTSAGRVSTIVENPYPAHIGYPLSQALIRRADQNALTHFWDRAGLEPGENQPTGSELLRDLKEWMTPYRGFSQSFQRTVAGVTGKVAELFEALLRQAARGWDGRVRNRSGRIVPRCRLSAWEKARVCELEWLLGPPDDPEQLRPSPFQQAQLIDGFWDEDGDGAPLHPAAAVIILRFDPVLQRWVEVPNFRLQQEHALVWNTHIWGVTAQEFVTSSYNGSAGMIRSVAGSPKLRAVFGIFFTDQNVLESALSKAALKGFVFDFQQRPRLALVDGLKISNALGRRVYVRGGPPDIMLPAGAAGEVVDVVLNGDVTTFARSGLSFALKPLGLECGDYDVSADDTTLRFEVTEEPEAVLGRPERSAIAFLAAPGGAAPEACPTPDSQRVRGALVITPDGAVQPDPWDLYAIGRRKMTYTYLLGRKGYVRQVSEPEQTDLWALVGGLAEPLTFTLQIHPWEYWMVQVGSIRTYVDSIGGVRSRAFSEPATGVDHARWRQIVIGAAGSSSAPEWLALVADAERGSDR</sequence>
<organism evidence="2">
    <name type="scientific">Mycolicibacterium mucogenicum DSM 44124</name>
    <dbReference type="NCBI Taxonomy" id="1226753"/>
    <lineage>
        <taxon>Bacteria</taxon>
        <taxon>Bacillati</taxon>
        <taxon>Actinomycetota</taxon>
        <taxon>Actinomycetes</taxon>
        <taxon>Mycobacteriales</taxon>
        <taxon>Mycobacteriaceae</taxon>
        <taxon>Mycolicibacterium</taxon>
    </lineage>
</organism>
<reference evidence="2" key="1">
    <citation type="submission" date="2018-01" db="EMBL/GenBank/DDBJ databases">
        <title>Comparative genomics of Mycobacterium mucogenicum and Mycobacterium neoaurum clade members emphasizing tRNA and non-coding RNA.</title>
        <authorList>
            <person name="Behra P.R.K."/>
            <person name="Pettersson B.M.F."/>
            <person name="Das S."/>
            <person name="Dasgupta S."/>
            <person name="Kirsebom L.A."/>
        </authorList>
    </citation>
    <scope>NUCLEOTIDE SEQUENCE</scope>
    <source>
        <strain evidence="2">DSM 44124</strain>
    </source>
</reference>
<gene>
    <name evidence="1" type="ORF">C1S78_007180</name>
    <name evidence="2" type="ORF">C1S78_07170</name>
</gene>
<name>A0A8H2JAB3_MYCMU</name>
<evidence type="ECO:0000313" key="2">
    <source>
        <dbReference type="EMBL" id="TLH52161.1"/>
    </source>
</evidence>
<reference evidence="1 3" key="2">
    <citation type="journal article" date="2019" name="BMC Evol. Biol.">
        <title>Comparative genomics of Mycobacterium mucogenicum and Mycobacterium neoaurum clade members emphasizing tRNA and non-coding RNA.</title>
        <authorList>
            <person name="Behra P.R.K."/>
            <person name="Pettersson B.M.F."/>
            <person name="Das S."/>
            <person name="Dasgupta S."/>
            <person name="Kirsebom L.A."/>
        </authorList>
    </citation>
    <scope>NUCLEOTIDE SEQUENCE [LARGE SCALE GENOMIC DNA]</scope>
    <source>
        <strain evidence="1 3">DSM 44124</strain>
    </source>
</reference>
<evidence type="ECO:0000313" key="3">
    <source>
        <dbReference type="Proteomes" id="UP000309231"/>
    </source>
</evidence>
<dbReference type="Proteomes" id="UP000309231">
    <property type="component" value="Chromosome"/>
</dbReference>
<dbReference type="EMBL" id="CP062008">
    <property type="protein sequence ID" value="QPG70735.1"/>
    <property type="molecule type" value="Genomic_DNA"/>
</dbReference>
<dbReference type="GeneID" id="76724683"/>
<protein>
    <submittedName>
        <fullName evidence="2">Uncharacterized protein</fullName>
    </submittedName>
</protein>
<dbReference type="AlphaFoldDB" id="A0A8H2JAB3"/>
<accession>A0A8H2JAB3</accession>
<dbReference type="RefSeq" id="WP_053854151.1">
    <property type="nucleotide sequence ID" value="NZ_ANBS01000034.1"/>
</dbReference>
<dbReference type="KEGG" id="mmuc:C1S78_007180"/>
<keyword evidence="3" id="KW-1185">Reference proteome</keyword>
<evidence type="ECO:0000313" key="1">
    <source>
        <dbReference type="EMBL" id="QPG70735.1"/>
    </source>
</evidence>